<reference evidence="1 2" key="2">
    <citation type="journal article" date="2018" name="Plant J.">
        <title>The Physcomitrella patens chromosome-scale assembly reveals moss genome structure and evolution.</title>
        <authorList>
            <person name="Lang D."/>
            <person name="Ullrich K.K."/>
            <person name="Murat F."/>
            <person name="Fuchs J."/>
            <person name="Jenkins J."/>
            <person name="Haas F.B."/>
            <person name="Piednoel M."/>
            <person name="Gundlach H."/>
            <person name="Van Bel M."/>
            <person name="Meyberg R."/>
            <person name="Vives C."/>
            <person name="Morata J."/>
            <person name="Symeonidi A."/>
            <person name="Hiss M."/>
            <person name="Muchero W."/>
            <person name="Kamisugi Y."/>
            <person name="Saleh O."/>
            <person name="Blanc G."/>
            <person name="Decker E.L."/>
            <person name="van Gessel N."/>
            <person name="Grimwood J."/>
            <person name="Hayes R.D."/>
            <person name="Graham S.W."/>
            <person name="Gunter L.E."/>
            <person name="McDaniel S.F."/>
            <person name="Hoernstein S.N.W."/>
            <person name="Larsson A."/>
            <person name="Li F.W."/>
            <person name="Perroud P.F."/>
            <person name="Phillips J."/>
            <person name="Ranjan P."/>
            <person name="Rokshar D.S."/>
            <person name="Rothfels C.J."/>
            <person name="Schneider L."/>
            <person name="Shu S."/>
            <person name="Stevenson D.W."/>
            <person name="Thummler F."/>
            <person name="Tillich M."/>
            <person name="Villarreal Aguilar J.C."/>
            <person name="Widiez T."/>
            <person name="Wong G.K."/>
            <person name="Wymore A."/>
            <person name="Zhang Y."/>
            <person name="Zimmer A.D."/>
            <person name="Quatrano R.S."/>
            <person name="Mayer K.F.X."/>
            <person name="Goodstein D."/>
            <person name="Casacuberta J.M."/>
            <person name="Vandepoele K."/>
            <person name="Reski R."/>
            <person name="Cuming A.C."/>
            <person name="Tuskan G.A."/>
            <person name="Maumus F."/>
            <person name="Salse J."/>
            <person name="Schmutz J."/>
            <person name="Rensing S.A."/>
        </authorList>
    </citation>
    <scope>NUCLEOTIDE SEQUENCE [LARGE SCALE GENOMIC DNA]</scope>
    <source>
        <strain evidence="1 2">cv. Gransden 2004</strain>
    </source>
</reference>
<organism evidence="1 2">
    <name type="scientific">Physcomitrium patens</name>
    <name type="common">Spreading-leaved earth moss</name>
    <name type="synonym">Physcomitrella patens</name>
    <dbReference type="NCBI Taxonomy" id="3218"/>
    <lineage>
        <taxon>Eukaryota</taxon>
        <taxon>Viridiplantae</taxon>
        <taxon>Streptophyta</taxon>
        <taxon>Embryophyta</taxon>
        <taxon>Bryophyta</taxon>
        <taxon>Bryophytina</taxon>
        <taxon>Bryopsida</taxon>
        <taxon>Funariidae</taxon>
        <taxon>Funariales</taxon>
        <taxon>Funariaceae</taxon>
        <taxon>Physcomitrium</taxon>
    </lineage>
</organism>
<dbReference type="EMBL" id="ABEU02000021">
    <property type="status" value="NOT_ANNOTATED_CDS"/>
    <property type="molecule type" value="Genomic_DNA"/>
</dbReference>
<evidence type="ECO:0000313" key="2">
    <source>
        <dbReference type="Proteomes" id="UP000006727"/>
    </source>
</evidence>
<dbReference type="SUPFAM" id="SSF57938">
    <property type="entry name" value="DnaJ/Hsp40 cysteine-rich domain"/>
    <property type="match status" value="1"/>
</dbReference>
<reference evidence="1" key="3">
    <citation type="submission" date="2020-12" db="UniProtKB">
        <authorList>
            <consortium name="EnsemblPlants"/>
        </authorList>
    </citation>
    <scope>IDENTIFICATION</scope>
</reference>
<reference evidence="1 2" key="1">
    <citation type="journal article" date="2008" name="Science">
        <title>The Physcomitrella genome reveals evolutionary insights into the conquest of land by plants.</title>
        <authorList>
            <person name="Rensing S."/>
            <person name="Lang D."/>
            <person name="Zimmer A."/>
            <person name="Terry A."/>
            <person name="Salamov A."/>
            <person name="Shapiro H."/>
            <person name="Nishiyama T."/>
            <person name="Perroud P.-F."/>
            <person name="Lindquist E."/>
            <person name="Kamisugi Y."/>
            <person name="Tanahashi T."/>
            <person name="Sakakibara K."/>
            <person name="Fujita T."/>
            <person name="Oishi K."/>
            <person name="Shin-I T."/>
            <person name="Kuroki Y."/>
            <person name="Toyoda A."/>
            <person name="Suzuki Y."/>
            <person name="Hashimoto A."/>
            <person name="Yamaguchi K."/>
            <person name="Sugano A."/>
            <person name="Kohara Y."/>
            <person name="Fujiyama A."/>
            <person name="Anterola A."/>
            <person name="Aoki S."/>
            <person name="Ashton N."/>
            <person name="Barbazuk W.B."/>
            <person name="Barker E."/>
            <person name="Bennetzen J."/>
            <person name="Bezanilla M."/>
            <person name="Blankenship R."/>
            <person name="Cho S.H."/>
            <person name="Dutcher S."/>
            <person name="Estelle M."/>
            <person name="Fawcett J.A."/>
            <person name="Gundlach H."/>
            <person name="Hanada K."/>
            <person name="Heyl A."/>
            <person name="Hicks K.A."/>
            <person name="Hugh J."/>
            <person name="Lohr M."/>
            <person name="Mayer K."/>
            <person name="Melkozernov A."/>
            <person name="Murata T."/>
            <person name="Nelson D."/>
            <person name="Pils B."/>
            <person name="Prigge M."/>
            <person name="Reiss B."/>
            <person name="Renner T."/>
            <person name="Rombauts S."/>
            <person name="Rushton P."/>
            <person name="Sanderfoot A."/>
            <person name="Schween G."/>
            <person name="Shiu S.-H."/>
            <person name="Stueber K."/>
            <person name="Theodoulou F.L."/>
            <person name="Tu H."/>
            <person name="Van de Peer Y."/>
            <person name="Verrier P.J."/>
            <person name="Waters E."/>
            <person name="Wood A."/>
            <person name="Yang L."/>
            <person name="Cove D."/>
            <person name="Cuming A."/>
            <person name="Hasebe M."/>
            <person name="Lucas S."/>
            <person name="Mishler D.B."/>
            <person name="Reski R."/>
            <person name="Grigoriev I."/>
            <person name="Quatrano R.S."/>
            <person name="Boore J.L."/>
        </authorList>
    </citation>
    <scope>NUCLEOTIDE SEQUENCE [LARGE SCALE GENOMIC DNA]</scope>
    <source>
        <strain evidence="1 2">cv. Gransden 2004</strain>
    </source>
</reference>
<gene>
    <name evidence="1" type="primary">LOC112274249</name>
</gene>
<dbReference type="InterPro" id="IPR036410">
    <property type="entry name" value="HSP_DnaJ_Cys-rich_dom_sf"/>
</dbReference>
<dbReference type="Gramene" id="Pp3c21_9890V3.3">
    <property type="protein sequence ID" value="Pp3c21_9890V3.3"/>
    <property type="gene ID" value="Pp3c21_9890"/>
</dbReference>
<dbReference type="KEGG" id="ppp:112274249"/>
<dbReference type="AlphaFoldDB" id="A0A7I4C7N2"/>
<dbReference type="EnsemblPlants" id="Pp3c21_9890V3.2">
    <property type="protein sequence ID" value="Pp3c21_9890V3.2"/>
    <property type="gene ID" value="Pp3c21_9890"/>
</dbReference>
<name>A0A7I4C7N2_PHYPA</name>
<dbReference type="Gramene" id="Pp3c21_9890V3.2">
    <property type="protein sequence ID" value="Pp3c21_9890V3.2"/>
    <property type="gene ID" value="Pp3c21_9890"/>
</dbReference>
<dbReference type="GeneID" id="112274249"/>
<evidence type="ECO:0000313" key="1">
    <source>
        <dbReference type="EnsemblPlants" id="Pp3c21_9890V3.2"/>
    </source>
</evidence>
<keyword evidence="2" id="KW-1185">Reference proteome</keyword>
<sequence length="306" mass="32819">MAASVRDVPMCTTCCSFGSVASTPGCSNFELSDAAGQSLRFTFPADGMLKLPLRNRQRRKQLGMQVVARSFDSPLIEGFESTLQNLWHDPKFTNNSKDSAAIGTSSPVTTSQEQFGARINEVEGNISNQNASQYIQATAFKDGTLAERHADIGHDFDTKRSARCRPPQMSISQGFSSAGRRAVSHTAVPAGHPLHSVKLPGPMGIVIAFSVAALGLKTAVKNQGFMPGTPQKVCEKCDGYGVQSCHVCQGRGILTWEGKLRHTDPCPLCIGRCIEKCSSCGGVKRRKGLPPALESSLSIKFGSNKK</sequence>
<accession>A0A7I4C7N2</accession>
<protein>
    <submittedName>
        <fullName evidence="1">Uncharacterized protein</fullName>
    </submittedName>
</protein>
<dbReference type="EnsemblPlants" id="Pp3c21_9890V3.3">
    <property type="protein sequence ID" value="Pp3c21_9890V3.3"/>
    <property type="gene ID" value="Pp3c21_9890"/>
</dbReference>
<proteinExistence type="predicted"/>
<dbReference type="RefSeq" id="XP_024359336.1">
    <property type="nucleotide sequence ID" value="XM_024503568.2"/>
</dbReference>
<dbReference type="OrthoDB" id="1915325at2759"/>
<dbReference type="Proteomes" id="UP000006727">
    <property type="component" value="Chromosome 21"/>
</dbReference>